<gene>
    <name evidence="21" type="ORF">HPB48_012554</name>
</gene>
<comment type="catalytic activity">
    <reaction evidence="14">
        <text>S-disulfanyl-L-cysteine + tRNA(Cys) + ATP = (S)-disulfanyl-L-cysteinyl-tRNA(Cys) + AMP + diphosphate</text>
        <dbReference type="Rhea" id="RHEA:78651"/>
        <dbReference type="Rhea" id="RHEA-COMP:9661"/>
        <dbReference type="Rhea" id="RHEA-COMP:19120"/>
        <dbReference type="ChEBI" id="CHEBI:30616"/>
        <dbReference type="ChEBI" id="CHEBI:33019"/>
        <dbReference type="ChEBI" id="CHEBI:78442"/>
        <dbReference type="ChEBI" id="CHEBI:229465"/>
        <dbReference type="ChEBI" id="CHEBI:229521"/>
        <dbReference type="ChEBI" id="CHEBI:456215"/>
    </reaction>
    <physiologicalReaction direction="left-to-right" evidence="14">
        <dbReference type="Rhea" id="RHEA:78652"/>
    </physiologicalReaction>
</comment>
<evidence type="ECO:0000256" key="17">
    <source>
        <dbReference type="ARBA" id="ARBA00048609"/>
    </source>
</evidence>
<keyword evidence="5" id="KW-0479">Metal-binding</keyword>
<evidence type="ECO:0000256" key="9">
    <source>
        <dbReference type="ARBA" id="ARBA00022917"/>
    </source>
</evidence>
<accession>A0A9J6GKZ7</accession>
<feature type="domain" description="Cysteinyl-tRNA synthetase class Ia DALR" evidence="20">
    <location>
        <begin position="402"/>
        <end position="433"/>
    </location>
</feature>
<evidence type="ECO:0000256" key="18">
    <source>
        <dbReference type="ARBA" id="ARBA00049046"/>
    </source>
</evidence>
<keyword evidence="10" id="KW-0030">Aminoacyl-tRNA synthetase</keyword>
<dbReference type="PANTHER" id="PTHR10890:SF27">
    <property type="entry name" value="CYSTEINE--TRNA LIGASE, MITOCHONDRIAL-RELATED"/>
    <property type="match status" value="1"/>
</dbReference>
<reference evidence="21 22" key="1">
    <citation type="journal article" date="2020" name="Cell">
        <title>Large-Scale Comparative Analyses of Tick Genomes Elucidate Their Genetic Diversity and Vector Capacities.</title>
        <authorList>
            <consortium name="Tick Genome and Microbiome Consortium (TIGMIC)"/>
            <person name="Jia N."/>
            <person name="Wang J."/>
            <person name="Shi W."/>
            <person name="Du L."/>
            <person name="Sun Y."/>
            <person name="Zhan W."/>
            <person name="Jiang J.F."/>
            <person name="Wang Q."/>
            <person name="Zhang B."/>
            <person name="Ji P."/>
            <person name="Bell-Sakyi L."/>
            <person name="Cui X.M."/>
            <person name="Yuan T.T."/>
            <person name="Jiang B.G."/>
            <person name="Yang W.F."/>
            <person name="Lam T.T."/>
            <person name="Chang Q.C."/>
            <person name="Ding S.J."/>
            <person name="Wang X.J."/>
            <person name="Zhu J.G."/>
            <person name="Ruan X.D."/>
            <person name="Zhao L."/>
            <person name="Wei J.T."/>
            <person name="Ye R.Z."/>
            <person name="Que T.C."/>
            <person name="Du C.H."/>
            <person name="Zhou Y.H."/>
            <person name="Cheng J.X."/>
            <person name="Dai P.F."/>
            <person name="Guo W.B."/>
            <person name="Han X.H."/>
            <person name="Huang E.J."/>
            <person name="Li L.F."/>
            <person name="Wei W."/>
            <person name="Gao Y.C."/>
            <person name="Liu J.Z."/>
            <person name="Shao H.Z."/>
            <person name="Wang X."/>
            <person name="Wang C.C."/>
            <person name="Yang T.C."/>
            <person name="Huo Q.B."/>
            <person name="Li W."/>
            <person name="Chen H.Y."/>
            <person name="Chen S.E."/>
            <person name="Zhou L.G."/>
            <person name="Ni X.B."/>
            <person name="Tian J.H."/>
            <person name="Sheng Y."/>
            <person name="Liu T."/>
            <person name="Pan Y.S."/>
            <person name="Xia L.Y."/>
            <person name="Li J."/>
            <person name="Zhao F."/>
            <person name="Cao W.C."/>
        </authorList>
    </citation>
    <scope>NUCLEOTIDE SEQUENCE [LARGE SCALE GENOMIC DNA]</scope>
    <source>
        <strain evidence="21">HaeL-2018</strain>
    </source>
</reference>
<evidence type="ECO:0000256" key="12">
    <source>
        <dbReference type="ARBA" id="ARBA00043868"/>
    </source>
</evidence>
<dbReference type="GO" id="GO:0005524">
    <property type="term" value="F:ATP binding"/>
    <property type="evidence" value="ECO:0007669"/>
    <property type="project" value="UniProtKB-KW"/>
</dbReference>
<evidence type="ECO:0000256" key="6">
    <source>
        <dbReference type="ARBA" id="ARBA00022741"/>
    </source>
</evidence>
<comment type="catalytic activity">
    <reaction evidence="17">
        <text>S-sulfanyl-L-cysteine + tRNA(Cys) + ATP = (S)-sulfanyl-L-cysteinyl-tRNA(Cys) + AMP + diphosphate</text>
        <dbReference type="Rhea" id="RHEA:78647"/>
        <dbReference type="Rhea" id="RHEA-COMP:9661"/>
        <dbReference type="Rhea" id="RHEA-COMP:19119"/>
        <dbReference type="ChEBI" id="CHEBI:30616"/>
        <dbReference type="ChEBI" id="CHEBI:33019"/>
        <dbReference type="ChEBI" id="CHEBI:58591"/>
        <dbReference type="ChEBI" id="CHEBI:78442"/>
        <dbReference type="ChEBI" id="CHEBI:229520"/>
        <dbReference type="ChEBI" id="CHEBI:456215"/>
    </reaction>
    <physiologicalReaction direction="left-to-right" evidence="17">
        <dbReference type="Rhea" id="RHEA:78648"/>
    </physiologicalReaction>
</comment>
<dbReference type="CDD" id="cd00672">
    <property type="entry name" value="CysRS_core"/>
    <property type="match status" value="1"/>
</dbReference>
<dbReference type="SUPFAM" id="SSF47323">
    <property type="entry name" value="Anticodon-binding domain of a subclass of class I aminoacyl-tRNA synthetases"/>
    <property type="match status" value="1"/>
</dbReference>
<comment type="similarity">
    <text evidence="2">Belongs to the class-I aminoacyl-tRNA synthetase family.</text>
</comment>
<comment type="catalytic activity">
    <reaction evidence="16">
        <text>S-sulfanyl-L-cysteine + L-cysteine = S-disulfanyl-L-cysteine + L-alanine</text>
        <dbReference type="Rhea" id="RHEA:78627"/>
        <dbReference type="ChEBI" id="CHEBI:35235"/>
        <dbReference type="ChEBI" id="CHEBI:57972"/>
        <dbReference type="ChEBI" id="CHEBI:58591"/>
        <dbReference type="ChEBI" id="CHEBI:229465"/>
    </reaction>
    <physiologicalReaction direction="left-to-right" evidence="16">
        <dbReference type="Rhea" id="RHEA:78628"/>
    </physiologicalReaction>
</comment>
<organism evidence="21 22">
    <name type="scientific">Haemaphysalis longicornis</name>
    <name type="common">Bush tick</name>
    <dbReference type="NCBI Taxonomy" id="44386"/>
    <lineage>
        <taxon>Eukaryota</taxon>
        <taxon>Metazoa</taxon>
        <taxon>Ecdysozoa</taxon>
        <taxon>Arthropoda</taxon>
        <taxon>Chelicerata</taxon>
        <taxon>Arachnida</taxon>
        <taxon>Acari</taxon>
        <taxon>Parasitiformes</taxon>
        <taxon>Ixodida</taxon>
        <taxon>Ixodoidea</taxon>
        <taxon>Ixodidae</taxon>
        <taxon>Haemaphysalinae</taxon>
        <taxon>Haemaphysalis</taxon>
    </lineage>
</organism>
<dbReference type="GO" id="GO:0004817">
    <property type="term" value="F:cysteine-tRNA ligase activity"/>
    <property type="evidence" value="ECO:0007669"/>
    <property type="project" value="UniProtKB-EC"/>
</dbReference>
<keyword evidence="8" id="KW-0067">ATP-binding</keyword>
<name>A0A9J6GKZ7_HAELO</name>
<evidence type="ECO:0000313" key="22">
    <source>
        <dbReference type="Proteomes" id="UP000821853"/>
    </source>
</evidence>
<evidence type="ECO:0000256" key="7">
    <source>
        <dbReference type="ARBA" id="ARBA00022833"/>
    </source>
</evidence>
<evidence type="ECO:0000256" key="3">
    <source>
        <dbReference type="ARBA" id="ARBA00012832"/>
    </source>
</evidence>
<dbReference type="OMA" id="HAWPASE"/>
<evidence type="ECO:0000256" key="13">
    <source>
        <dbReference type="ARBA" id="ARBA00045476"/>
    </source>
</evidence>
<dbReference type="Gene3D" id="1.20.120.1910">
    <property type="entry name" value="Cysteine-tRNA ligase, C-terminal anti-codon recognition domain"/>
    <property type="match status" value="1"/>
</dbReference>
<dbReference type="PRINTS" id="PR00983">
    <property type="entry name" value="TRNASYNTHCYS"/>
</dbReference>
<comment type="caution">
    <text evidence="21">The sequence shown here is derived from an EMBL/GenBank/DDBJ whole genome shotgun (WGS) entry which is preliminary data.</text>
</comment>
<evidence type="ECO:0000313" key="21">
    <source>
        <dbReference type="EMBL" id="KAH9375914.1"/>
    </source>
</evidence>
<keyword evidence="22" id="KW-1185">Reference proteome</keyword>
<proteinExistence type="inferred from homology"/>
<comment type="function">
    <text evidence="12">Mitochondrial cysteine-specific aminoacyl-tRNA synthetase that catalyzes the ATP-dependent ligation of cysteine to tRNA(Cys).</text>
</comment>
<keyword evidence="7" id="KW-0862">Zinc</keyword>
<dbReference type="Pfam" id="PF01406">
    <property type="entry name" value="tRNA-synt_1e"/>
    <property type="match status" value="1"/>
</dbReference>
<dbReference type="GO" id="GO:0006423">
    <property type="term" value="P:cysteinyl-tRNA aminoacylation"/>
    <property type="evidence" value="ECO:0007669"/>
    <property type="project" value="InterPro"/>
</dbReference>
<dbReference type="OrthoDB" id="438179at2759"/>
<dbReference type="NCBIfam" id="TIGR00435">
    <property type="entry name" value="cysS"/>
    <property type="match status" value="1"/>
</dbReference>
<dbReference type="InterPro" id="IPR015273">
    <property type="entry name" value="Cys-tRNA-synt_Ia_DALR"/>
</dbReference>
<comment type="catalytic activity">
    <reaction evidence="18">
        <text>tRNA(Cys) + L-cysteine + ATP = L-cysteinyl-tRNA(Cys) + AMP + diphosphate</text>
        <dbReference type="Rhea" id="RHEA:17773"/>
        <dbReference type="Rhea" id="RHEA-COMP:9661"/>
        <dbReference type="Rhea" id="RHEA-COMP:9679"/>
        <dbReference type="ChEBI" id="CHEBI:30616"/>
        <dbReference type="ChEBI" id="CHEBI:33019"/>
        <dbReference type="ChEBI" id="CHEBI:35235"/>
        <dbReference type="ChEBI" id="CHEBI:78442"/>
        <dbReference type="ChEBI" id="CHEBI:78517"/>
        <dbReference type="ChEBI" id="CHEBI:456215"/>
        <dbReference type="EC" id="6.1.1.16"/>
    </reaction>
    <physiologicalReaction direction="right-to-left" evidence="18">
        <dbReference type="Rhea" id="RHEA:17775"/>
    </physiologicalReaction>
</comment>
<dbReference type="InterPro" id="IPR014729">
    <property type="entry name" value="Rossmann-like_a/b/a_fold"/>
</dbReference>
<evidence type="ECO:0000256" key="15">
    <source>
        <dbReference type="ARBA" id="ARBA00047548"/>
    </source>
</evidence>
<keyword evidence="6" id="KW-0547">Nucleotide-binding</keyword>
<evidence type="ECO:0000256" key="10">
    <source>
        <dbReference type="ARBA" id="ARBA00023146"/>
    </source>
</evidence>
<dbReference type="InterPro" id="IPR015803">
    <property type="entry name" value="Cys-tRNA-ligase"/>
</dbReference>
<dbReference type="Gene3D" id="3.40.50.620">
    <property type="entry name" value="HUPs"/>
    <property type="match status" value="1"/>
</dbReference>
<evidence type="ECO:0000256" key="8">
    <source>
        <dbReference type="ARBA" id="ARBA00022840"/>
    </source>
</evidence>
<evidence type="ECO:0000259" key="20">
    <source>
        <dbReference type="Pfam" id="PF09190"/>
    </source>
</evidence>
<keyword evidence="9" id="KW-0648">Protein biosynthesis</keyword>
<evidence type="ECO:0000256" key="5">
    <source>
        <dbReference type="ARBA" id="ARBA00022723"/>
    </source>
</evidence>
<sequence>MATTCRRLFCDRSFKFLALKLSKSCQSARRLASSSSGGFDTGIRLHDPITREKKAFVLESGRVVKWYSCGPTVYDSTHVGHACSYVRMDIVRRILSKFYNLDVVLLMGITDIDDKIINRARDVGVTFEAHARKYEREFYEDLDMLRVLPPTLFTRVSEHIDTIVAFCSVLKDKGFAYTAPDGSLYFELAKCPEYAVFRTPGSVGDDADSVKAMGKRDVRDFALWKGAKPGEPAWDTPWGSGRPGWHIECSAMASAIFGSNFDIHTGGRDLAFPHHENELAQSRCYHGVRQWVNHWLHTGQVHVSGADGKPTKMAKSLGNAMPLREFLQSRSADVFRMFCLQRSYKADILLSPDVMRGAEASLRALTDFFANANAYVRGQVPVAHIVEQDLYVLLEKTRASLYDAFADDLNYPQAVSSVLELASQINTQLQSPSKATYGIQTDRGRGAVAACLEFTICFFKDLGLELASAQASTVSSSSSTLARVLDDTVAFRAAVRKQALEAKDKTLLEACDVLRTQLECEGVKIKDRKANSTWEFVSTAEIKTKGG</sequence>
<dbReference type="InterPro" id="IPR009080">
    <property type="entry name" value="tRNAsynth_Ia_anticodon-bd"/>
</dbReference>
<dbReference type="PANTHER" id="PTHR10890">
    <property type="entry name" value="CYSTEINYL-TRNA SYNTHETASE"/>
    <property type="match status" value="1"/>
</dbReference>
<dbReference type="Proteomes" id="UP000821853">
    <property type="component" value="Chromosome 5"/>
</dbReference>
<keyword evidence="4" id="KW-0436">Ligase</keyword>
<dbReference type="VEuPathDB" id="VectorBase:HLOH_063019"/>
<feature type="domain" description="tRNA synthetases class I catalytic" evidence="19">
    <location>
        <begin position="61"/>
        <end position="355"/>
    </location>
</feature>
<dbReference type="InterPro" id="IPR024909">
    <property type="entry name" value="Cys-tRNA/MSH_ligase"/>
</dbReference>
<evidence type="ECO:0000256" key="11">
    <source>
        <dbReference type="ARBA" id="ARBA00031499"/>
    </source>
</evidence>
<dbReference type="SUPFAM" id="SSF52374">
    <property type="entry name" value="Nucleotidylyl transferase"/>
    <property type="match status" value="1"/>
</dbReference>
<dbReference type="GO" id="GO:0046872">
    <property type="term" value="F:metal ion binding"/>
    <property type="evidence" value="ECO:0007669"/>
    <property type="project" value="UniProtKB-KW"/>
</dbReference>
<evidence type="ECO:0000256" key="16">
    <source>
        <dbReference type="ARBA" id="ARBA00047731"/>
    </source>
</evidence>
<dbReference type="Pfam" id="PF09190">
    <property type="entry name" value="DALR_2"/>
    <property type="match status" value="1"/>
</dbReference>
<comment type="function">
    <text evidence="13">In addition to its role as an aminoacyl-tRNA synthetase, has also cysteine persulfide synthase activity. Produces reactive persulfide species such as cysteine persulfide (CysSSH) from substrate cysteine and mediate direct incorporation of CysSSH into proteins during translations, resulting in protein persulfides and polysulfides. CysSSHs behave as potent antioxidants and cellular protectants.</text>
</comment>
<dbReference type="EC" id="6.1.1.16" evidence="3"/>
<evidence type="ECO:0000256" key="1">
    <source>
        <dbReference type="ARBA" id="ARBA00001947"/>
    </source>
</evidence>
<comment type="catalytic activity">
    <reaction evidence="15">
        <text>2 L-cysteine = S-sulfanyl-L-cysteine + L-alanine</text>
        <dbReference type="Rhea" id="RHEA:78543"/>
        <dbReference type="ChEBI" id="CHEBI:35235"/>
        <dbReference type="ChEBI" id="CHEBI:57972"/>
        <dbReference type="ChEBI" id="CHEBI:58591"/>
    </reaction>
    <physiologicalReaction direction="left-to-right" evidence="15">
        <dbReference type="Rhea" id="RHEA:78544"/>
    </physiologicalReaction>
</comment>
<evidence type="ECO:0000256" key="2">
    <source>
        <dbReference type="ARBA" id="ARBA00005594"/>
    </source>
</evidence>
<dbReference type="HAMAP" id="MF_00041">
    <property type="entry name" value="Cys_tRNA_synth"/>
    <property type="match status" value="1"/>
</dbReference>
<protein>
    <recommendedName>
        <fullName evidence="3">cysteine--tRNA ligase</fullName>
        <ecNumber evidence="3">6.1.1.16</ecNumber>
    </recommendedName>
    <alternativeName>
        <fullName evidence="11">Cysteinyl-tRNA synthetase</fullName>
    </alternativeName>
</protein>
<evidence type="ECO:0000256" key="14">
    <source>
        <dbReference type="ARBA" id="ARBA00047499"/>
    </source>
</evidence>
<dbReference type="GO" id="GO:0005737">
    <property type="term" value="C:cytoplasm"/>
    <property type="evidence" value="ECO:0007669"/>
    <property type="project" value="InterPro"/>
</dbReference>
<comment type="cofactor">
    <cofactor evidence="1">
        <name>Zn(2+)</name>
        <dbReference type="ChEBI" id="CHEBI:29105"/>
    </cofactor>
</comment>
<dbReference type="AlphaFoldDB" id="A0A9J6GKZ7"/>
<evidence type="ECO:0000256" key="4">
    <source>
        <dbReference type="ARBA" id="ARBA00022598"/>
    </source>
</evidence>
<dbReference type="InterPro" id="IPR032678">
    <property type="entry name" value="tRNA-synt_1_cat_dom"/>
</dbReference>
<evidence type="ECO:0000259" key="19">
    <source>
        <dbReference type="Pfam" id="PF01406"/>
    </source>
</evidence>
<dbReference type="EMBL" id="JABSTR010000007">
    <property type="protein sequence ID" value="KAH9375914.1"/>
    <property type="molecule type" value="Genomic_DNA"/>
</dbReference>